<evidence type="ECO:0000313" key="7">
    <source>
        <dbReference type="Ensembl" id="ENSEBUP00000021091.1"/>
    </source>
</evidence>
<evidence type="ECO:0000256" key="2">
    <source>
        <dbReference type="ARBA" id="ARBA00023136"/>
    </source>
</evidence>
<evidence type="ECO:0000256" key="4">
    <source>
        <dbReference type="ARBA" id="ARBA00023180"/>
    </source>
</evidence>
<dbReference type="Proteomes" id="UP000694388">
    <property type="component" value="Unplaced"/>
</dbReference>
<evidence type="ECO:0000256" key="5">
    <source>
        <dbReference type="ARBA" id="ARBA00023319"/>
    </source>
</evidence>
<keyword evidence="4" id="KW-0325">Glycoprotein</keyword>
<dbReference type="GO" id="GO:0050839">
    <property type="term" value="F:cell adhesion molecule binding"/>
    <property type="evidence" value="ECO:0007669"/>
    <property type="project" value="TreeGrafter"/>
</dbReference>
<keyword evidence="5" id="KW-0393">Immunoglobulin domain</keyword>
<dbReference type="InterPro" id="IPR007110">
    <property type="entry name" value="Ig-like_dom"/>
</dbReference>
<dbReference type="InterPro" id="IPR051275">
    <property type="entry name" value="Cell_adhesion_signaling"/>
</dbReference>
<feature type="domain" description="Ig-like" evidence="6">
    <location>
        <begin position="56"/>
        <end position="137"/>
    </location>
</feature>
<dbReference type="PANTHER" id="PTHR11640">
    <property type="entry name" value="NEPHRIN"/>
    <property type="match status" value="1"/>
</dbReference>
<dbReference type="InterPro" id="IPR013783">
    <property type="entry name" value="Ig-like_fold"/>
</dbReference>
<comment type="subcellular location">
    <subcellularLocation>
        <location evidence="1">Membrane</location>
        <topology evidence="1">Single-pass type I membrane protein</topology>
    </subcellularLocation>
</comment>
<dbReference type="InterPro" id="IPR013151">
    <property type="entry name" value="Immunoglobulin_dom"/>
</dbReference>
<reference evidence="7" key="1">
    <citation type="submission" date="2025-08" db="UniProtKB">
        <authorList>
            <consortium name="Ensembl"/>
        </authorList>
    </citation>
    <scope>IDENTIFICATION</scope>
</reference>
<dbReference type="Pfam" id="PF00047">
    <property type="entry name" value="ig"/>
    <property type="match status" value="1"/>
</dbReference>
<keyword evidence="3" id="KW-1015">Disulfide bond</keyword>
<dbReference type="Ensembl" id="ENSEBUT00000021667.1">
    <property type="protein sequence ID" value="ENSEBUP00000021091.1"/>
    <property type="gene ID" value="ENSEBUG00000013039.1"/>
</dbReference>
<dbReference type="Gene3D" id="2.60.40.10">
    <property type="entry name" value="Immunoglobulins"/>
    <property type="match status" value="2"/>
</dbReference>
<dbReference type="GO" id="GO:0005886">
    <property type="term" value="C:plasma membrane"/>
    <property type="evidence" value="ECO:0007669"/>
    <property type="project" value="TreeGrafter"/>
</dbReference>
<evidence type="ECO:0000256" key="1">
    <source>
        <dbReference type="ARBA" id="ARBA00004479"/>
    </source>
</evidence>
<organism evidence="7 8">
    <name type="scientific">Eptatretus burgeri</name>
    <name type="common">Inshore hagfish</name>
    <dbReference type="NCBI Taxonomy" id="7764"/>
    <lineage>
        <taxon>Eukaryota</taxon>
        <taxon>Metazoa</taxon>
        <taxon>Chordata</taxon>
        <taxon>Craniata</taxon>
        <taxon>Vertebrata</taxon>
        <taxon>Cyclostomata</taxon>
        <taxon>Myxini</taxon>
        <taxon>Myxiniformes</taxon>
        <taxon>Myxinidae</taxon>
        <taxon>Eptatretinae</taxon>
        <taxon>Eptatretus</taxon>
    </lineage>
</organism>
<evidence type="ECO:0000256" key="3">
    <source>
        <dbReference type="ARBA" id="ARBA00023157"/>
    </source>
</evidence>
<proteinExistence type="predicted"/>
<dbReference type="GO" id="GO:0098609">
    <property type="term" value="P:cell-cell adhesion"/>
    <property type="evidence" value="ECO:0007669"/>
    <property type="project" value="TreeGrafter"/>
</dbReference>
<keyword evidence="8" id="KW-1185">Reference proteome</keyword>
<reference evidence="7" key="2">
    <citation type="submission" date="2025-09" db="UniProtKB">
        <authorList>
            <consortium name="Ensembl"/>
        </authorList>
    </citation>
    <scope>IDENTIFICATION</scope>
</reference>
<dbReference type="OMA" id="YTIANPM"/>
<dbReference type="GO" id="GO:0005911">
    <property type="term" value="C:cell-cell junction"/>
    <property type="evidence" value="ECO:0007669"/>
    <property type="project" value="TreeGrafter"/>
</dbReference>
<dbReference type="AlphaFoldDB" id="A0A8C4QVU4"/>
<evidence type="ECO:0000259" key="6">
    <source>
        <dbReference type="PROSITE" id="PS50835"/>
    </source>
</evidence>
<dbReference type="PANTHER" id="PTHR11640:SF31">
    <property type="entry name" value="IRREGULAR CHIASM C-ROUGHEST PROTEIN-RELATED"/>
    <property type="match status" value="1"/>
</dbReference>
<protein>
    <recommendedName>
        <fullName evidence="6">Ig-like domain-containing protein</fullName>
    </recommendedName>
</protein>
<dbReference type="SUPFAM" id="SSF48726">
    <property type="entry name" value="Immunoglobulin"/>
    <property type="match status" value="1"/>
</dbReference>
<sequence>MSELPSGFYDVNSILHYHHERSDIASTFHCEAVYELPSGTKGAESKRVSPTLHYPPETLELKIESPRGEIKERDTVVLLCYTIANPMPTFTFWTNALSHDGLMKMITSGVRKQSLMIPGIGQEQSGDYKCQAHFGDK</sequence>
<dbReference type="InterPro" id="IPR036179">
    <property type="entry name" value="Ig-like_dom_sf"/>
</dbReference>
<dbReference type="PROSITE" id="PS50835">
    <property type="entry name" value="IG_LIKE"/>
    <property type="match status" value="1"/>
</dbReference>
<keyword evidence="2" id="KW-0472">Membrane</keyword>
<evidence type="ECO:0000313" key="8">
    <source>
        <dbReference type="Proteomes" id="UP000694388"/>
    </source>
</evidence>
<accession>A0A8C4QVU4</accession>
<name>A0A8C4QVU4_EPTBU</name>